<feature type="domain" description="Ig-like" evidence="2">
    <location>
        <begin position="36"/>
        <end position="160"/>
    </location>
</feature>
<dbReference type="OrthoDB" id="6353782at2759"/>
<keyword evidence="1" id="KW-1133">Transmembrane helix</keyword>
<dbReference type="InterPro" id="IPR013783">
    <property type="entry name" value="Ig-like_fold"/>
</dbReference>
<organism evidence="3 4">
    <name type="scientific">Crassostrea virginica</name>
    <name type="common">Eastern oyster</name>
    <dbReference type="NCBI Taxonomy" id="6565"/>
    <lineage>
        <taxon>Eukaryota</taxon>
        <taxon>Metazoa</taxon>
        <taxon>Spiralia</taxon>
        <taxon>Lophotrochozoa</taxon>
        <taxon>Mollusca</taxon>
        <taxon>Bivalvia</taxon>
        <taxon>Autobranchia</taxon>
        <taxon>Pteriomorphia</taxon>
        <taxon>Ostreida</taxon>
        <taxon>Ostreoidea</taxon>
        <taxon>Ostreidae</taxon>
        <taxon>Crassostrea</taxon>
    </lineage>
</organism>
<proteinExistence type="predicted"/>
<feature type="domain" description="Ig-like" evidence="2">
    <location>
        <begin position="165"/>
        <end position="266"/>
    </location>
</feature>
<keyword evidence="1" id="KW-0472">Membrane</keyword>
<feature type="transmembrane region" description="Helical" evidence="1">
    <location>
        <begin position="20"/>
        <end position="39"/>
    </location>
</feature>
<dbReference type="PROSITE" id="PS50835">
    <property type="entry name" value="IG_LIKE"/>
    <property type="match status" value="2"/>
</dbReference>
<reference evidence="4" key="1">
    <citation type="submission" date="2025-08" db="UniProtKB">
        <authorList>
            <consortium name="RefSeq"/>
        </authorList>
    </citation>
    <scope>IDENTIFICATION</scope>
    <source>
        <tissue evidence="4">Whole sample</tissue>
    </source>
</reference>
<gene>
    <name evidence="4" type="primary">LOC111101143</name>
</gene>
<evidence type="ECO:0000256" key="1">
    <source>
        <dbReference type="SAM" id="Phobius"/>
    </source>
</evidence>
<dbReference type="Proteomes" id="UP000694844">
    <property type="component" value="Chromosome 6"/>
</dbReference>
<dbReference type="RefSeq" id="XP_022289189.1">
    <property type="nucleotide sequence ID" value="XM_022433481.1"/>
</dbReference>
<dbReference type="InterPro" id="IPR007110">
    <property type="entry name" value="Ig-like_dom"/>
</dbReference>
<dbReference type="SUPFAM" id="SSF48726">
    <property type="entry name" value="Immunoglobulin"/>
    <property type="match status" value="2"/>
</dbReference>
<dbReference type="Gene3D" id="2.60.40.10">
    <property type="entry name" value="Immunoglobulins"/>
    <property type="match status" value="2"/>
</dbReference>
<keyword evidence="3" id="KW-1185">Reference proteome</keyword>
<dbReference type="KEGG" id="cvn:111101143"/>
<evidence type="ECO:0000259" key="2">
    <source>
        <dbReference type="PROSITE" id="PS50835"/>
    </source>
</evidence>
<dbReference type="InterPro" id="IPR036179">
    <property type="entry name" value="Ig-like_dom_sf"/>
</dbReference>
<name>A0A8B8AGS0_CRAVI</name>
<evidence type="ECO:0000313" key="4">
    <source>
        <dbReference type="RefSeq" id="XP_022289189.1"/>
    </source>
</evidence>
<keyword evidence="1" id="KW-0812">Transmembrane</keyword>
<accession>A0A8B8AGS0</accession>
<dbReference type="GeneID" id="111101143"/>
<protein>
    <submittedName>
        <fullName evidence="4">Uncharacterized protein LOC111101143 isoform X1</fullName>
    </submittedName>
</protein>
<dbReference type="AlphaFoldDB" id="A0A8B8AGS0"/>
<evidence type="ECO:0000313" key="3">
    <source>
        <dbReference type="Proteomes" id="UP000694844"/>
    </source>
</evidence>
<sequence length="289" mass="32663">MKQTWVFRVFRVNNSFVTRFMLIAVIAFANTFYVSPLTLKTDDISLNLHQKAEIVLNCTYDKEINEDIGNRDIRWQKWFGNTFKDLATFSSPGGQSPFIEREMASLYSNRTDLIAPTDGSLSAILILKDLVCDDVGEYRCWVDYYFDEANHVSTSTSTVVFEATPPTDFTMFPNVIKENQSFTLSCSADVGAPKGNIKIWKLARNSDVTELIFTSNTSEYNTENCTFVNVTFNYTVARDENVALFRCSSQNVLNKGAGPSLNLQISEKCKTVVLMSSILIIPIISRIYI</sequence>